<dbReference type="EMBL" id="SRLE01000005">
    <property type="protein sequence ID" value="TGD74596.1"/>
    <property type="molecule type" value="Genomic_DNA"/>
</dbReference>
<organism evidence="2 3">
    <name type="scientific">Mangrovimicrobium sediminis</name>
    <dbReference type="NCBI Taxonomy" id="2562682"/>
    <lineage>
        <taxon>Bacteria</taxon>
        <taxon>Pseudomonadati</taxon>
        <taxon>Pseudomonadota</taxon>
        <taxon>Gammaproteobacteria</taxon>
        <taxon>Cellvibrionales</taxon>
        <taxon>Halieaceae</taxon>
        <taxon>Mangrovimicrobium</taxon>
    </lineage>
</organism>
<dbReference type="Proteomes" id="UP000298050">
    <property type="component" value="Unassembled WGS sequence"/>
</dbReference>
<dbReference type="PIRSF" id="PIRSF028069">
    <property type="entry name" value="UCP028069"/>
    <property type="match status" value="1"/>
</dbReference>
<reference evidence="2 3" key="1">
    <citation type="submission" date="2019-04" db="EMBL/GenBank/DDBJ databases">
        <title>Taxonomy of novel Haliea sp. from mangrove soil of West Coast of India.</title>
        <authorList>
            <person name="Verma A."/>
            <person name="Kumar P."/>
            <person name="Krishnamurthi S."/>
        </authorList>
    </citation>
    <scope>NUCLEOTIDE SEQUENCE [LARGE SCALE GENOMIC DNA]</scope>
    <source>
        <strain evidence="2 3">SAOS-164</strain>
    </source>
</reference>
<feature type="chain" id="PRO_5021376371" evidence="1">
    <location>
        <begin position="25"/>
        <end position="253"/>
    </location>
</feature>
<sequence>MHQANSLRHLALLLSLAFPLGALAQEAAIETQVKTDSAAAASQDRIDKLDEQAATSLQAYRVATQRAESLSIYNQQLQKLINSQEAEIASITRQTEEIEGIETGALPFMIEMTDTLESIVEADVPFLRDERIERIESLRGMIDRADVTAGEKYRRIMEAYTIEADYGRTIEAYRGELNSSGDVRSVDFLRIGRVGLYYQTLDGSESGRWNSQRGSWEVLDGSYRRSVRDGLRVARKQAPPSLLRLPINSAEGA</sequence>
<dbReference type="AlphaFoldDB" id="A0A4Z0M579"/>
<dbReference type="Pfam" id="PF11932">
    <property type="entry name" value="DUF3450"/>
    <property type="match status" value="1"/>
</dbReference>
<keyword evidence="1" id="KW-0732">Signal</keyword>
<name>A0A4Z0M579_9GAMM</name>
<feature type="signal peptide" evidence="1">
    <location>
        <begin position="1"/>
        <end position="24"/>
    </location>
</feature>
<gene>
    <name evidence="2" type="ORF">E4634_05165</name>
</gene>
<proteinExistence type="predicted"/>
<evidence type="ECO:0000313" key="3">
    <source>
        <dbReference type="Proteomes" id="UP000298050"/>
    </source>
</evidence>
<keyword evidence="3" id="KW-1185">Reference proteome</keyword>
<dbReference type="OrthoDB" id="5880116at2"/>
<evidence type="ECO:0000313" key="2">
    <source>
        <dbReference type="EMBL" id="TGD74596.1"/>
    </source>
</evidence>
<dbReference type="RefSeq" id="WP_135441554.1">
    <property type="nucleotide sequence ID" value="NZ_SRLE01000005.1"/>
</dbReference>
<evidence type="ECO:0000256" key="1">
    <source>
        <dbReference type="SAM" id="SignalP"/>
    </source>
</evidence>
<dbReference type="InterPro" id="IPR016866">
    <property type="entry name" value="UCP028069"/>
</dbReference>
<accession>A0A4Z0M579</accession>
<protein>
    <submittedName>
        <fullName evidence="2">DUF3450 domain-containing protein</fullName>
    </submittedName>
</protein>
<comment type="caution">
    <text evidence="2">The sequence shown here is derived from an EMBL/GenBank/DDBJ whole genome shotgun (WGS) entry which is preliminary data.</text>
</comment>